<evidence type="ECO:0000313" key="2">
    <source>
        <dbReference type="EMBL" id="MEY2181408.1"/>
    </source>
</evidence>
<keyword evidence="1" id="KW-0732">Signal</keyword>
<accession>A0ABV4ALY0</accession>
<feature type="signal peptide" evidence="1">
    <location>
        <begin position="1"/>
        <end position="32"/>
    </location>
</feature>
<sequence>MRGFTSRPASRSSRTKLFQALAPLLLAGLLLACSNDNEVTGAKGDPTASGTQSETAATTALAGGVTRIVVTYNDDTNAGNAVTYTSTTRHISKGASNLGWSYSDNGGGSWHYGGKLKPPKGWAVLWGDPAITTSQTNYSVVFISNLAMPNSKFPAGGIDGSVDPFAPESYIGGACIAKSTDSGKTFANYQCVTDTSPVEGVGDATQGHFYDGGSMVASNTGEVFAAFVDVATSQIAVYRSPSDSGSFKLTAPPFPGMYVAAHPRLRAARDGSVYVAAQVIGQDQNSYIYLNRWSGGSWGKPIQASYPTVFYGSLDFGAQVDGSELTLRFGNSMSYDVGASSPNGSDAIRLLYVRRDSNGPRYIDASACYADLHACAQVPQWAFKGGGPGNSQVDVINPEVAAWPGFIGLPPTWQATWAYHYGQTGTVNVARATLGYFPNTDNPLVIFPVDILRNTPVCSDSGRGYWGDYDAMLQVGWQGASSVWMRFLTDSSQGCPKRWTYLGETQHLQQANYAY</sequence>
<organism evidence="2 3">
    <name type="scientific">Rhodanobacter humi</name>
    <dbReference type="NCBI Taxonomy" id="1888173"/>
    <lineage>
        <taxon>Bacteria</taxon>
        <taxon>Pseudomonadati</taxon>
        <taxon>Pseudomonadota</taxon>
        <taxon>Gammaproteobacteria</taxon>
        <taxon>Lysobacterales</taxon>
        <taxon>Rhodanobacteraceae</taxon>
        <taxon>Rhodanobacter</taxon>
    </lineage>
</organism>
<evidence type="ECO:0000256" key="1">
    <source>
        <dbReference type="SAM" id="SignalP"/>
    </source>
</evidence>
<dbReference type="PROSITE" id="PS51257">
    <property type="entry name" value="PROKAR_LIPOPROTEIN"/>
    <property type="match status" value="1"/>
</dbReference>
<gene>
    <name evidence="2" type="ORF">AB7878_03175</name>
</gene>
<dbReference type="EMBL" id="JBGBPY010000001">
    <property type="protein sequence ID" value="MEY2181408.1"/>
    <property type="molecule type" value="Genomic_DNA"/>
</dbReference>
<dbReference type="Proteomes" id="UP001562159">
    <property type="component" value="Unassembled WGS sequence"/>
</dbReference>
<evidence type="ECO:0000313" key="3">
    <source>
        <dbReference type="Proteomes" id="UP001562159"/>
    </source>
</evidence>
<dbReference type="InterPro" id="IPR036278">
    <property type="entry name" value="Sialidase_sf"/>
</dbReference>
<comment type="caution">
    <text evidence="2">The sequence shown here is derived from an EMBL/GenBank/DDBJ whole genome shotgun (WGS) entry which is preliminary data.</text>
</comment>
<proteinExistence type="predicted"/>
<reference evidence="2 3" key="1">
    <citation type="submission" date="2024-07" db="EMBL/GenBank/DDBJ databases">
        <title>Molecular mechanisms and environmental adaptations of flagellar loss and biofilm growth of Rhodanobacter under environmental stress.</title>
        <authorList>
            <person name="Chen M."/>
        </authorList>
    </citation>
    <scope>NUCLEOTIDE SEQUENCE [LARGE SCALE GENOMIC DNA]</scope>
    <source>
        <strain evidence="2 3">RS22</strain>
    </source>
</reference>
<evidence type="ECO:0008006" key="4">
    <source>
        <dbReference type="Google" id="ProtNLM"/>
    </source>
</evidence>
<protein>
    <recommendedName>
        <fullName evidence="4">Exo-alpha-sialidase</fullName>
    </recommendedName>
</protein>
<feature type="chain" id="PRO_5046515047" description="Exo-alpha-sialidase" evidence="1">
    <location>
        <begin position="33"/>
        <end position="515"/>
    </location>
</feature>
<dbReference type="SUPFAM" id="SSF50939">
    <property type="entry name" value="Sialidases"/>
    <property type="match status" value="1"/>
</dbReference>
<keyword evidence="3" id="KW-1185">Reference proteome</keyword>
<name>A0ABV4ALY0_9GAMM</name>